<dbReference type="Proteomes" id="UP000032233">
    <property type="component" value="Unassembled WGS sequence"/>
</dbReference>
<dbReference type="EMBL" id="AZAC01000029">
    <property type="protein sequence ID" value="KIX12607.1"/>
    <property type="molecule type" value="Genomic_DNA"/>
</dbReference>
<reference evidence="12 13" key="1">
    <citation type="submission" date="2013-11" db="EMBL/GenBank/DDBJ databases">
        <title>Metagenomic analysis of a methanogenic consortium involved in long chain n-alkane degradation.</title>
        <authorList>
            <person name="Davidova I.A."/>
            <person name="Callaghan A.V."/>
            <person name="Wawrik B."/>
            <person name="Pruitt S."/>
            <person name="Marks C."/>
            <person name="Duncan K.E."/>
            <person name="Suflita J.M."/>
        </authorList>
    </citation>
    <scope>NUCLEOTIDE SEQUENCE [LARGE SCALE GENOMIC DNA]</scope>
    <source>
        <strain evidence="12 13">SPR</strain>
    </source>
</reference>
<dbReference type="STRING" id="1429043.X474_18555"/>
<dbReference type="InterPro" id="IPR030828">
    <property type="entry name" value="HTH_TyrR"/>
</dbReference>
<keyword evidence="5" id="KW-0238">DNA-binding</keyword>
<dbReference type="FunFam" id="3.40.50.300:FF:000006">
    <property type="entry name" value="DNA-binding transcriptional regulator NtrC"/>
    <property type="match status" value="1"/>
</dbReference>
<evidence type="ECO:0000313" key="12">
    <source>
        <dbReference type="EMBL" id="KIX12607.1"/>
    </source>
</evidence>
<dbReference type="SMART" id="SM00382">
    <property type="entry name" value="AAA"/>
    <property type="match status" value="1"/>
</dbReference>
<feature type="domain" description="ACT" evidence="11">
    <location>
        <begin position="6"/>
        <end position="83"/>
    </location>
</feature>
<dbReference type="GO" id="GO:0006355">
    <property type="term" value="P:regulation of DNA-templated transcription"/>
    <property type="evidence" value="ECO:0007669"/>
    <property type="project" value="InterPro"/>
</dbReference>
<dbReference type="SUPFAM" id="SSF52540">
    <property type="entry name" value="P-loop containing nucleoside triphosphate hydrolases"/>
    <property type="match status" value="1"/>
</dbReference>
<dbReference type="Pfam" id="PF00989">
    <property type="entry name" value="PAS"/>
    <property type="match status" value="1"/>
</dbReference>
<keyword evidence="4" id="KW-0805">Transcription regulation</keyword>
<proteinExistence type="predicted"/>
<dbReference type="Pfam" id="PF00158">
    <property type="entry name" value="Sigma54_activat"/>
    <property type="match status" value="1"/>
</dbReference>
<keyword evidence="2" id="KW-0058">Aromatic hydrocarbons catabolism</keyword>
<keyword evidence="13" id="KW-1185">Reference proteome</keyword>
<sequence length="526" mass="58560">MKQILKLKLVFKDRVGIIADISSLLAQNGININTMEVKRENRRTNIFFEVASGEKSPEKTSLIRILNQIPDLQNITFMEILPHEARENSFKVVLDNMSDGVIAIDQKGNITILNSMARKTLDAKGKNLIGKPLTNMLLPDYHLLKCLAGEEISNQKKSFNTPNGRFQYFTTQKPIRDFSGNIVGAVEIAKDMQEIKKLARSISDPTQITFGDVIGEHPALKQAISFAQKIAGTDSIISLRGESGTGKELFAKAIHQASNRGGNFVPINCAALPESLLESELFGYAGGAFTGAQKHGKPGLFEQAADGTIFLDEIGDLPLGPQAKLLRAIQDKLVRRIGGSKEIPITARVITATNRSLEQMVEQKEFRQDLYYRINVLPIHIPPLRERREDIPLLAEHFLFQLTSRLNRPARELTKQAMFKLKNHDWPGNVRELKNVIERAAILGEAGPVAAENILFSFELATPNRRLGNSLPQTTKQEANLKQMLAEYEKAILTQILKRKTSIRTAATNLGISHTTLLNKIKKHGL</sequence>
<keyword evidence="7" id="KW-0804">Transcription</keyword>
<feature type="domain" description="PAS" evidence="10">
    <location>
        <begin position="86"/>
        <end position="140"/>
    </location>
</feature>
<dbReference type="PANTHER" id="PTHR32071:SF57">
    <property type="entry name" value="C4-DICARBOXYLATE TRANSPORT TRANSCRIPTIONAL REGULATORY PROTEIN DCTD"/>
    <property type="match status" value="1"/>
</dbReference>
<dbReference type="SMART" id="SM00091">
    <property type="entry name" value="PAS"/>
    <property type="match status" value="1"/>
</dbReference>
<dbReference type="InterPro" id="IPR009057">
    <property type="entry name" value="Homeodomain-like_sf"/>
</dbReference>
<dbReference type="InterPro" id="IPR045865">
    <property type="entry name" value="ACT-like_dom_sf"/>
</dbReference>
<dbReference type="PROSITE" id="PS00688">
    <property type="entry name" value="SIGMA54_INTERACT_3"/>
    <property type="match status" value="1"/>
</dbReference>
<dbReference type="Pfam" id="PF01842">
    <property type="entry name" value="ACT"/>
    <property type="match status" value="1"/>
</dbReference>
<evidence type="ECO:0000256" key="6">
    <source>
        <dbReference type="ARBA" id="ARBA00023159"/>
    </source>
</evidence>
<dbReference type="AlphaFoldDB" id="A0A0D2GCH1"/>
<dbReference type="GO" id="GO:0003677">
    <property type="term" value="F:DNA binding"/>
    <property type="evidence" value="ECO:0007669"/>
    <property type="project" value="UniProtKB-KW"/>
</dbReference>
<dbReference type="InterPro" id="IPR027417">
    <property type="entry name" value="P-loop_NTPase"/>
</dbReference>
<dbReference type="InterPro" id="IPR002078">
    <property type="entry name" value="Sigma_54_int"/>
</dbReference>
<dbReference type="CDD" id="cd00130">
    <property type="entry name" value="PAS"/>
    <property type="match status" value="1"/>
</dbReference>
<dbReference type="PROSITE" id="PS50112">
    <property type="entry name" value="PAS"/>
    <property type="match status" value="1"/>
</dbReference>
<dbReference type="OrthoDB" id="5413348at2"/>
<evidence type="ECO:0000256" key="3">
    <source>
        <dbReference type="ARBA" id="ARBA00022840"/>
    </source>
</evidence>
<dbReference type="SUPFAM" id="SSF55021">
    <property type="entry name" value="ACT-like"/>
    <property type="match status" value="1"/>
</dbReference>
<dbReference type="InterPro" id="IPR000014">
    <property type="entry name" value="PAS"/>
</dbReference>
<keyword evidence="3" id="KW-0067">ATP-binding</keyword>
<dbReference type="InterPro" id="IPR013767">
    <property type="entry name" value="PAS_fold"/>
</dbReference>
<dbReference type="InterPro" id="IPR003593">
    <property type="entry name" value="AAA+_ATPase"/>
</dbReference>
<evidence type="ECO:0000256" key="2">
    <source>
        <dbReference type="ARBA" id="ARBA00022797"/>
    </source>
</evidence>
<dbReference type="Gene3D" id="3.30.450.20">
    <property type="entry name" value="PAS domain"/>
    <property type="match status" value="1"/>
</dbReference>
<evidence type="ECO:0000256" key="7">
    <source>
        <dbReference type="ARBA" id="ARBA00023163"/>
    </source>
</evidence>
<evidence type="ECO:0000259" key="10">
    <source>
        <dbReference type="PROSITE" id="PS50112"/>
    </source>
</evidence>
<evidence type="ECO:0000259" key="11">
    <source>
        <dbReference type="PROSITE" id="PS51671"/>
    </source>
</evidence>
<dbReference type="RefSeq" id="WP_044350497.1">
    <property type="nucleotide sequence ID" value="NZ_AZAC01000029.1"/>
</dbReference>
<evidence type="ECO:0000313" key="13">
    <source>
        <dbReference type="Proteomes" id="UP000032233"/>
    </source>
</evidence>
<dbReference type="Gene3D" id="3.30.70.260">
    <property type="match status" value="1"/>
</dbReference>
<dbReference type="PROSITE" id="PS50045">
    <property type="entry name" value="SIGMA54_INTERACT_4"/>
    <property type="match status" value="1"/>
</dbReference>
<dbReference type="SUPFAM" id="SSF46689">
    <property type="entry name" value="Homeodomain-like"/>
    <property type="match status" value="1"/>
</dbReference>
<dbReference type="InterPro" id="IPR025944">
    <property type="entry name" value="Sigma_54_int_dom_CS"/>
</dbReference>
<dbReference type="Gene3D" id="1.10.8.60">
    <property type="match status" value="1"/>
</dbReference>
<dbReference type="InterPro" id="IPR058031">
    <property type="entry name" value="AAA_lid_NorR"/>
</dbReference>
<accession>A0A0D2GCH1</accession>
<dbReference type="CDD" id="cd00009">
    <property type="entry name" value="AAA"/>
    <property type="match status" value="1"/>
</dbReference>
<evidence type="ECO:0000256" key="5">
    <source>
        <dbReference type="ARBA" id="ARBA00023125"/>
    </source>
</evidence>
<protein>
    <recommendedName>
        <fullName evidence="8">HTH-type transcriptional regulatory protein TyrR</fullName>
    </recommendedName>
</protein>
<dbReference type="GO" id="GO:0005524">
    <property type="term" value="F:ATP binding"/>
    <property type="evidence" value="ECO:0007669"/>
    <property type="project" value="UniProtKB-KW"/>
</dbReference>
<evidence type="ECO:0000259" key="9">
    <source>
        <dbReference type="PROSITE" id="PS50045"/>
    </source>
</evidence>
<keyword evidence="6" id="KW-0010">Activator</keyword>
<evidence type="ECO:0000256" key="1">
    <source>
        <dbReference type="ARBA" id="ARBA00022741"/>
    </source>
</evidence>
<comment type="caution">
    <text evidence="12">The sequence shown here is derived from an EMBL/GenBank/DDBJ whole genome shotgun (WGS) entry which is preliminary data.</text>
</comment>
<dbReference type="SUPFAM" id="SSF55785">
    <property type="entry name" value="PYP-like sensor domain (PAS domain)"/>
    <property type="match status" value="1"/>
</dbReference>
<dbReference type="FunFam" id="1.10.8.60:FF:000014">
    <property type="entry name" value="DNA-binding transcriptional regulator NtrC"/>
    <property type="match status" value="1"/>
</dbReference>
<dbReference type="Pfam" id="PF18024">
    <property type="entry name" value="HTH_50"/>
    <property type="match status" value="1"/>
</dbReference>
<feature type="domain" description="Sigma-54 factor interaction" evidence="9">
    <location>
        <begin position="213"/>
        <end position="442"/>
    </location>
</feature>
<name>A0A0D2GCH1_9BACT</name>
<dbReference type="NCBIfam" id="TIGR00229">
    <property type="entry name" value="sensory_box"/>
    <property type="match status" value="1"/>
</dbReference>
<dbReference type="Pfam" id="PF25601">
    <property type="entry name" value="AAA_lid_14"/>
    <property type="match status" value="1"/>
</dbReference>
<keyword evidence="1" id="KW-0547">Nucleotide-binding</keyword>
<dbReference type="InterPro" id="IPR035965">
    <property type="entry name" value="PAS-like_dom_sf"/>
</dbReference>
<evidence type="ECO:0000256" key="4">
    <source>
        <dbReference type="ARBA" id="ARBA00023015"/>
    </source>
</evidence>
<dbReference type="PANTHER" id="PTHR32071">
    <property type="entry name" value="TRANSCRIPTIONAL REGULATORY PROTEIN"/>
    <property type="match status" value="1"/>
</dbReference>
<organism evidence="12 13">
    <name type="scientific">Dethiosulfatarculus sandiegensis</name>
    <dbReference type="NCBI Taxonomy" id="1429043"/>
    <lineage>
        <taxon>Bacteria</taxon>
        <taxon>Pseudomonadati</taxon>
        <taxon>Thermodesulfobacteriota</taxon>
        <taxon>Desulfarculia</taxon>
        <taxon>Desulfarculales</taxon>
        <taxon>Desulfarculaceae</taxon>
        <taxon>Dethiosulfatarculus</taxon>
    </lineage>
</organism>
<dbReference type="InParanoid" id="A0A0D2GCH1"/>
<dbReference type="Gene3D" id="1.10.10.60">
    <property type="entry name" value="Homeodomain-like"/>
    <property type="match status" value="1"/>
</dbReference>
<gene>
    <name evidence="12" type="ORF">X474_18555</name>
</gene>
<dbReference type="PROSITE" id="PS51671">
    <property type="entry name" value="ACT"/>
    <property type="match status" value="1"/>
</dbReference>
<dbReference type="Gene3D" id="3.40.50.300">
    <property type="entry name" value="P-loop containing nucleotide triphosphate hydrolases"/>
    <property type="match status" value="1"/>
</dbReference>
<dbReference type="InterPro" id="IPR002912">
    <property type="entry name" value="ACT_dom"/>
</dbReference>
<evidence type="ECO:0000256" key="8">
    <source>
        <dbReference type="ARBA" id="ARBA00029500"/>
    </source>
</evidence>